<gene>
    <name evidence="5" type="ORF">J2S42_007579</name>
</gene>
<evidence type="ECO:0000259" key="4">
    <source>
        <dbReference type="Pfam" id="PF25967"/>
    </source>
</evidence>
<evidence type="ECO:0000259" key="3">
    <source>
        <dbReference type="Pfam" id="PF01471"/>
    </source>
</evidence>
<feature type="coiled-coil region" evidence="1">
    <location>
        <begin position="197"/>
        <end position="255"/>
    </location>
</feature>
<protein>
    <submittedName>
        <fullName evidence="5">Peptidoglycan hydrolase-like protein with peptidoglycan-binding domain</fullName>
    </submittedName>
</protein>
<feature type="domain" description="Peptidoglycan binding-like" evidence="3">
    <location>
        <begin position="137"/>
        <end position="180"/>
    </location>
</feature>
<feature type="region of interest" description="Disordered" evidence="2">
    <location>
        <begin position="338"/>
        <end position="359"/>
    </location>
</feature>
<dbReference type="RefSeq" id="WP_307247258.1">
    <property type="nucleotide sequence ID" value="NZ_JAUSUZ010000001.1"/>
</dbReference>
<feature type="domain" description="Multidrug resistance protein MdtA-like C-terminal permuted SH3" evidence="4">
    <location>
        <begin position="394"/>
        <end position="454"/>
    </location>
</feature>
<feature type="compositionally biased region" description="Gly residues" evidence="2">
    <location>
        <begin position="348"/>
        <end position="359"/>
    </location>
</feature>
<comment type="caution">
    <text evidence="5">The sequence shown here is derived from an EMBL/GenBank/DDBJ whole genome shotgun (WGS) entry which is preliminary data.</text>
</comment>
<dbReference type="AlphaFoldDB" id="A0AAE3W7T4"/>
<dbReference type="InterPro" id="IPR002477">
    <property type="entry name" value="Peptidoglycan-bd-like"/>
</dbReference>
<evidence type="ECO:0000256" key="1">
    <source>
        <dbReference type="SAM" id="Coils"/>
    </source>
</evidence>
<dbReference type="InterPro" id="IPR036366">
    <property type="entry name" value="PGBDSf"/>
</dbReference>
<reference evidence="5 6" key="1">
    <citation type="submission" date="2023-07" db="EMBL/GenBank/DDBJ databases">
        <title>Sequencing the genomes of 1000 actinobacteria strains.</title>
        <authorList>
            <person name="Klenk H.-P."/>
        </authorList>
    </citation>
    <scope>NUCLEOTIDE SEQUENCE [LARGE SCALE GENOMIC DNA]</scope>
    <source>
        <strain evidence="5 6">DSM 44709</strain>
    </source>
</reference>
<dbReference type="GO" id="GO:0016787">
    <property type="term" value="F:hydrolase activity"/>
    <property type="evidence" value="ECO:0007669"/>
    <property type="project" value="UniProtKB-KW"/>
</dbReference>
<dbReference type="Pfam" id="PF25967">
    <property type="entry name" value="RND-MFP_C"/>
    <property type="match status" value="1"/>
</dbReference>
<keyword evidence="5" id="KW-0378">Hydrolase</keyword>
<sequence>MSDEPTPIVRRRRITLVLAAACAVLSTTGLLASTLVKSPQQLLADSSPPPGTQLTAVVEKRVLTSTVVARGTVEASARLEITPTAAEGAGTLVLTAARVKAGAEVTAGQVLLAVSGRPLIVLKGAVPAYRDLKPGDTGADVTQLQRALRDLRHYRGGDAEGTFGDATEDAVRRLYQQAGYDVPDTGGPGGRTDRPALAEAAAAVDAARAEVAAMRRRIKDGPPAATGEAPLSEQLARLEGRLADAEAAEADLIATTGPMVPLDEVAFVPELPARVATFTARVGDPVEAPLLVLSSGALRVGVRLRPEQAGLIRADQAAALRADSLGQNADATVTSVGELTTDPPPAGGEAGGAGDQGGGPYHPVLITPRKPLPAQWAGQDVRVTITAAQTDGEVLVVPLSAVSAGADGRTTVSTVDAAGTVTRVEVRAGASGDGFVAVSPAGGELAAGDRVVVSAP</sequence>
<proteinExistence type="predicted"/>
<evidence type="ECO:0000313" key="6">
    <source>
        <dbReference type="Proteomes" id="UP001240236"/>
    </source>
</evidence>
<dbReference type="Proteomes" id="UP001240236">
    <property type="component" value="Unassembled WGS sequence"/>
</dbReference>
<dbReference type="Gene3D" id="2.40.420.20">
    <property type="match status" value="1"/>
</dbReference>
<organism evidence="5 6">
    <name type="scientific">Catenuloplanes indicus</name>
    <dbReference type="NCBI Taxonomy" id="137267"/>
    <lineage>
        <taxon>Bacteria</taxon>
        <taxon>Bacillati</taxon>
        <taxon>Actinomycetota</taxon>
        <taxon>Actinomycetes</taxon>
        <taxon>Micromonosporales</taxon>
        <taxon>Micromonosporaceae</taxon>
        <taxon>Catenuloplanes</taxon>
    </lineage>
</organism>
<dbReference type="InterPro" id="IPR036365">
    <property type="entry name" value="PGBD-like_sf"/>
</dbReference>
<dbReference type="SUPFAM" id="SSF47090">
    <property type="entry name" value="PGBD-like"/>
    <property type="match status" value="1"/>
</dbReference>
<dbReference type="InterPro" id="IPR058627">
    <property type="entry name" value="MdtA-like_C"/>
</dbReference>
<keyword evidence="1" id="KW-0175">Coiled coil</keyword>
<dbReference type="EMBL" id="JAUSUZ010000001">
    <property type="protein sequence ID" value="MDQ0370910.1"/>
    <property type="molecule type" value="Genomic_DNA"/>
</dbReference>
<evidence type="ECO:0000313" key="5">
    <source>
        <dbReference type="EMBL" id="MDQ0370910.1"/>
    </source>
</evidence>
<keyword evidence="6" id="KW-1185">Reference proteome</keyword>
<accession>A0AAE3W7T4</accession>
<name>A0AAE3W7T4_9ACTN</name>
<evidence type="ECO:0000256" key="2">
    <source>
        <dbReference type="SAM" id="MobiDB-lite"/>
    </source>
</evidence>
<dbReference type="Pfam" id="PF01471">
    <property type="entry name" value="PG_binding_1"/>
    <property type="match status" value="1"/>
</dbReference>
<dbReference type="Gene3D" id="1.10.101.10">
    <property type="entry name" value="PGBD-like superfamily/PGBD"/>
    <property type="match status" value="1"/>
</dbReference>